<sequence>MLDVARTAVDVVADRIVAVGTAHTAALGESTVDRLYGVVAVRLSGSPIGGRILRTLEAGPADPVARWDATQAVAAEAEADAGFADALRQLVGQLPIAAAAGDGIRPVDRPARGSGLSQTGIVVGIAVAVVVLVVGAALYLNVVAPYVGLTEGARLDRVAGQWHGQDSASRVVLTINSDGTAMLSNRSRSCVGEIDSPARFEYTIRFDCGSDSDDKATLWANLRSSGDELTIREAGKSDSVVFVRE</sequence>
<reference evidence="2 3" key="1">
    <citation type="submission" date="2020-08" db="EMBL/GenBank/DDBJ databases">
        <title>Sequencing the genomes of 1000 actinobacteria strains.</title>
        <authorList>
            <person name="Klenk H.-P."/>
        </authorList>
    </citation>
    <scope>NUCLEOTIDE SEQUENCE [LARGE SCALE GENOMIC DNA]</scope>
    <source>
        <strain evidence="2 3">DSM 45886</strain>
    </source>
</reference>
<organism evidence="2 3">
    <name type="scientific">Micromonospora polyrhachis</name>
    <dbReference type="NCBI Taxonomy" id="1282883"/>
    <lineage>
        <taxon>Bacteria</taxon>
        <taxon>Bacillati</taxon>
        <taxon>Actinomycetota</taxon>
        <taxon>Actinomycetes</taxon>
        <taxon>Micromonosporales</taxon>
        <taxon>Micromonosporaceae</taxon>
        <taxon>Micromonospora</taxon>
    </lineage>
</organism>
<dbReference type="Proteomes" id="UP000578819">
    <property type="component" value="Unassembled WGS sequence"/>
</dbReference>
<dbReference type="AlphaFoldDB" id="A0A7W7SN58"/>
<keyword evidence="3" id="KW-1185">Reference proteome</keyword>
<evidence type="ECO:0000313" key="2">
    <source>
        <dbReference type="EMBL" id="MBB4957835.1"/>
    </source>
</evidence>
<dbReference type="RefSeq" id="WP_184534021.1">
    <property type="nucleotide sequence ID" value="NZ_JACHJW010000001.1"/>
</dbReference>
<comment type="caution">
    <text evidence="2">The sequence shown here is derived from an EMBL/GenBank/DDBJ whole genome shotgun (WGS) entry which is preliminary data.</text>
</comment>
<keyword evidence="1" id="KW-0812">Transmembrane</keyword>
<evidence type="ECO:0000313" key="3">
    <source>
        <dbReference type="Proteomes" id="UP000578819"/>
    </source>
</evidence>
<feature type="transmembrane region" description="Helical" evidence="1">
    <location>
        <begin position="119"/>
        <end position="140"/>
    </location>
</feature>
<proteinExistence type="predicted"/>
<protein>
    <submittedName>
        <fullName evidence="2">Uncharacterized protein</fullName>
    </submittedName>
</protein>
<keyword evidence="1" id="KW-1133">Transmembrane helix</keyword>
<keyword evidence="1" id="KW-0472">Membrane</keyword>
<accession>A0A7W7SN58</accession>
<dbReference type="EMBL" id="JACHJW010000001">
    <property type="protein sequence ID" value="MBB4957835.1"/>
    <property type="molecule type" value="Genomic_DNA"/>
</dbReference>
<name>A0A7W7SN58_9ACTN</name>
<evidence type="ECO:0000256" key="1">
    <source>
        <dbReference type="SAM" id="Phobius"/>
    </source>
</evidence>
<gene>
    <name evidence="2" type="ORF">FHR38_001568</name>
</gene>